<organism evidence="2 3">
    <name type="scientific">Neoarthrinium moseri</name>
    <dbReference type="NCBI Taxonomy" id="1658444"/>
    <lineage>
        <taxon>Eukaryota</taxon>
        <taxon>Fungi</taxon>
        <taxon>Dikarya</taxon>
        <taxon>Ascomycota</taxon>
        <taxon>Pezizomycotina</taxon>
        <taxon>Sordariomycetes</taxon>
        <taxon>Xylariomycetidae</taxon>
        <taxon>Amphisphaeriales</taxon>
        <taxon>Apiosporaceae</taxon>
        <taxon>Neoarthrinium</taxon>
    </lineage>
</organism>
<dbReference type="AlphaFoldDB" id="A0A9Q0AIM6"/>
<evidence type="ECO:0000256" key="1">
    <source>
        <dbReference type="SAM" id="MobiDB-lite"/>
    </source>
</evidence>
<evidence type="ECO:0000313" key="2">
    <source>
        <dbReference type="EMBL" id="KAI1854411.1"/>
    </source>
</evidence>
<keyword evidence="3" id="KW-1185">Reference proteome</keyword>
<proteinExistence type="predicted"/>
<gene>
    <name evidence="2" type="ORF">JX265_012445</name>
</gene>
<evidence type="ECO:0000313" key="3">
    <source>
        <dbReference type="Proteomes" id="UP000829685"/>
    </source>
</evidence>
<dbReference type="Proteomes" id="UP000829685">
    <property type="component" value="Unassembled WGS sequence"/>
</dbReference>
<dbReference type="EMBL" id="JAFIMR010000053">
    <property type="protein sequence ID" value="KAI1854411.1"/>
    <property type="molecule type" value="Genomic_DNA"/>
</dbReference>
<comment type="caution">
    <text evidence="2">The sequence shown here is derived from an EMBL/GenBank/DDBJ whole genome shotgun (WGS) entry which is preliminary data.</text>
</comment>
<feature type="region of interest" description="Disordered" evidence="1">
    <location>
        <begin position="129"/>
        <end position="186"/>
    </location>
</feature>
<sequence>MPNSSRTGDSGELLRWEALEVIRCRCRCRCRCCCGRDARRRRVAPDNLAAAREYSVVNVGREDPWVRARDLALEARVDGDAWEPRVADAVYVGGGVTEVGIHLFLARPIEAFEETAAAYVGRRWPRPPRRLSAPRRGAAPWRRMARDERARGEEDPDDPREVRTSYELGDLPEDRGTGPEPSPERVLNGADAVRRVERLVRRDGVYPLDRERPREGVPCVVRDADTPGGIDVSLLPGNGPLMLEVEVSALVL</sequence>
<feature type="compositionally biased region" description="Basic and acidic residues" evidence="1">
    <location>
        <begin position="144"/>
        <end position="164"/>
    </location>
</feature>
<protein>
    <submittedName>
        <fullName evidence="2">Uncharacterized protein</fullName>
    </submittedName>
</protein>
<reference evidence="2" key="1">
    <citation type="submission" date="2021-03" db="EMBL/GenBank/DDBJ databases">
        <title>Revisited historic fungal species revealed as producer of novel bioactive compounds through whole genome sequencing and comparative genomics.</title>
        <authorList>
            <person name="Vignolle G.A."/>
            <person name="Hochenegger N."/>
            <person name="Mach R.L."/>
            <person name="Mach-Aigner A.R."/>
            <person name="Javad Rahimi M."/>
            <person name="Salim K.A."/>
            <person name="Chan C.M."/>
            <person name="Lim L.B.L."/>
            <person name="Cai F."/>
            <person name="Druzhinina I.S."/>
            <person name="U'Ren J.M."/>
            <person name="Derntl C."/>
        </authorList>
    </citation>
    <scope>NUCLEOTIDE SEQUENCE</scope>
    <source>
        <strain evidence="2">TUCIM 5799</strain>
    </source>
</reference>
<accession>A0A9Q0AIM6</accession>
<name>A0A9Q0AIM6_9PEZI</name>